<feature type="transmembrane region" description="Helical" evidence="2">
    <location>
        <begin position="89"/>
        <end position="106"/>
    </location>
</feature>
<feature type="transmembrane region" description="Helical" evidence="2">
    <location>
        <begin position="394"/>
        <end position="412"/>
    </location>
</feature>
<evidence type="ECO:0000259" key="3">
    <source>
        <dbReference type="Pfam" id="PF04235"/>
    </source>
</evidence>
<feature type="transmembrane region" description="Helical" evidence="2">
    <location>
        <begin position="249"/>
        <end position="269"/>
    </location>
</feature>
<keyword evidence="2" id="KW-0812">Transmembrane</keyword>
<organism evidence="5 6">
    <name type="scientific">Streptomyces heilongjiangensis</name>
    <dbReference type="NCBI Taxonomy" id="945052"/>
    <lineage>
        <taxon>Bacteria</taxon>
        <taxon>Bacillati</taxon>
        <taxon>Actinomycetota</taxon>
        <taxon>Actinomycetes</taxon>
        <taxon>Kitasatosporales</taxon>
        <taxon>Streptomycetaceae</taxon>
        <taxon>Streptomyces</taxon>
    </lineage>
</organism>
<gene>
    <name evidence="5" type="ORF">ACFQGO_21305</name>
</gene>
<dbReference type="PANTHER" id="PTHR30590">
    <property type="entry name" value="INNER MEMBRANE PROTEIN"/>
    <property type="match status" value="1"/>
</dbReference>
<dbReference type="RefSeq" id="WP_272168420.1">
    <property type="nucleotide sequence ID" value="NZ_JAQOSL010000003.1"/>
</dbReference>
<dbReference type="InterPro" id="IPR052529">
    <property type="entry name" value="Bact_Transport_Assoc"/>
</dbReference>
<comment type="caution">
    <text evidence="5">The sequence shown here is derived from an EMBL/GenBank/DDBJ whole genome shotgun (WGS) entry which is preliminary data.</text>
</comment>
<sequence length="436" mass="45334">MTETDSAAKAPQRPAPAPGPGAAATPDHDPATESATAPAGTVSTARLVGVDLARALAVFGMFAVHVGPFPTPGGGVGDWFLELASGRASALFATLAGFSLTLIAGRPEPRTGPAGRRARARIVIRAVILLVVGTALAMTDFGGAGILNFYAVYFLLALPLLRLRARTLALIAVALALVTPQLAYALRALLTESLVTTIDGYDPIARLSGVGVLDFLLTGLYPAITWMTFVVTGMALGRLDLSSGTVRRRLAVVGPALVAFGYGVSWLVLRVTGGDRQIAATMPDMKDFEALKDAGASAGAFDMPVGGGLWGPDAWGLLAAEPHTGSTFDLIGSLGIAITVLLCLTVALDRLPALRRWAAPVIAVGTMSLTLYVGHILVILALPGESATPPRSASAALLFCFVLGATLFAATWSRFFRRGPLEHLLTHATRLANRVR</sequence>
<feature type="transmembrane region" description="Helical" evidence="2">
    <location>
        <begin position="210"/>
        <end position="237"/>
    </location>
</feature>
<evidence type="ECO:0000256" key="1">
    <source>
        <dbReference type="SAM" id="MobiDB-lite"/>
    </source>
</evidence>
<feature type="transmembrane region" description="Helical" evidence="2">
    <location>
        <begin position="360"/>
        <end position="382"/>
    </location>
</feature>
<feature type="transmembrane region" description="Helical" evidence="2">
    <location>
        <begin position="144"/>
        <end position="161"/>
    </location>
</feature>
<evidence type="ECO:0000313" key="6">
    <source>
        <dbReference type="Proteomes" id="UP001596112"/>
    </source>
</evidence>
<feature type="transmembrane region" description="Helical" evidence="2">
    <location>
        <begin position="330"/>
        <end position="348"/>
    </location>
</feature>
<evidence type="ECO:0000256" key="2">
    <source>
        <dbReference type="SAM" id="Phobius"/>
    </source>
</evidence>
<feature type="domain" description="DUF418" evidence="3">
    <location>
        <begin position="321"/>
        <end position="430"/>
    </location>
</feature>
<keyword evidence="6" id="KW-1185">Reference proteome</keyword>
<feature type="transmembrane region" description="Helical" evidence="2">
    <location>
        <begin position="168"/>
        <end position="190"/>
    </location>
</feature>
<dbReference type="Pfam" id="PF04235">
    <property type="entry name" value="DUF418"/>
    <property type="match status" value="1"/>
</dbReference>
<accession>A0ABW1BB03</accession>
<feature type="transmembrane region" description="Helical" evidence="2">
    <location>
        <begin position="118"/>
        <end position="138"/>
    </location>
</feature>
<dbReference type="EMBL" id="JBHSNZ010000014">
    <property type="protein sequence ID" value="MFC5810011.1"/>
    <property type="molecule type" value="Genomic_DNA"/>
</dbReference>
<name>A0ABW1BB03_9ACTN</name>
<dbReference type="Proteomes" id="UP001596112">
    <property type="component" value="Unassembled WGS sequence"/>
</dbReference>
<dbReference type="InterPro" id="IPR012429">
    <property type="entry name" value="HGSNAT_cat"/>
</dbReference>
<reference evidence="6" key="1">
    <citation type="journal article" date="2019" name="Int. J. Syst. Evol. Microbiol.">
        <title>The Global Catalogue of Microorganisms (GCM) 10K type strain sequencing project: providing services to taxonomists for standard genome sequencing and annotation.</title>
        <authorList>
            <consortium name="The Broad Institute Genomics Platform"/>
            <consortium name="The Broad Institute Genome Sequencing Center for Infectious Disease"/>
            <person name="Wu L."/>
            <person name="Ma J."/>
        </authorList>
    </citation>
    <scope>NUCLEOTIDE SEQUENCE [LARGE SCALE GENOMIC DNA]</scope>
    <source>
        <strain evidence="6">JCM 9918</strain>
    </source>
</reference>
<dbReference type="Pfam" id="PF07786">
    <property type="entry name" value="HGSNAT_cat"/>
    <property type="match status" value="1"/>
</dbReference>
<proteinExistence type="predicted"/>
<keyword evidence="2" id="KW-1133">Transmembrane helix</keyword>
<dbReference type="InterPro" id="IPR007349">
    <property type="entry name" value="DUF418"/>
</dbReference>
<feature type="region of interest" description="Disordered" evidence="1">
    <location>
        <begin position="1"/>
        <end position="38"/>
    </location>
</feature>
<keyword evidence="2" id="KW-0472">Membrane</keyword>
<feature type="domain" description="Heparan-alpha-glucosaminide N-acetyltransferase catalytic" evidence="4">
    <location>
        <begin position="46"/>
        <end position="244"/>
    </location>
</feature>
<feature type="transmembrane region" description="Helical" evidence="2">
    <location>
        <begin position="52"/>
        <end position="69"/>
    </location>
</feature>
<dbReference type="PANTHER" id="PTHR30590:SF3">
    <property type="entry name" value="HYPOTHETICAL MEMBRANE SPANNING PROTEIN"/>
    <property type="match status" value="1"/>
</dbReference>
<protein>
    <submittedName>
        <fullName evidence="5">DUF418 domain-containing protein</fullName>
    </submittedName>
</protein>
<evidence type="ECO:0000259" key="4">
    <source>
        <dbReference type="Pfam" id="PF07786"/>
    </source>
</evidence>
<evidence type="ECO:0000313" key="5">
    <source>
        <dbReference type="EMBL" id="MFC5810011.1"/>
    </source>
</evidence>